<feature type="compositionally biased region" description="Low complexity" evidence="1">
    <location>
        <begin position="55"/>
        <end position="70"/>
    </location>
</feature>
<feature type="signal peptide" evidence="2">
    <location>
        <begin position="1"/>
        <end position="18"/>
    </location>
</feature>
<dbReference type="Proteomes" id="UP000051836">
    <property type="component" value="Unassembled WGS sequence"/>
</dbReference>
<organism evidence="3 4">
    <name type="scientific">Amazona aestiva</name>
    <name type="common">Blue-fronted Amazon parrot</name>
    <dbReference type="NCBI Taxonomy" id="12930"/>
    <lineage>
        <taxon>Eukaryota</taxon>
        <taxon>Metazoa</taxon>
        <taxon>Chordata</taxon>
        <taxon>Craniata</taxon>
        <taxon>Vertebrata</taxon>
        <taxon>Euteleostomi</taxon>
        <taxon>Archelosauria</taxon>
        <taxon>Archosauria</taxon>
        <taxon>Dinosauria</taxon>
        <taxon>Saurischia</taxon>
        <taxon>Theropoda</taxon>
        <taxon>Coelurosauria</taxon>
        <taxon>Aves</taxon>
        <taxon>Neognathae</taxon>
        <taxon>Neoaves</taxon>
        <taxon>Telluraves</taxon>
        <taxon>Australaves</taxon>
        <taxon>Psittaciformes</taxon>
        <taxon>Psittacidae</taxon>
        <taxon>Amazona</taxon>
    </lineage>
</organism>
<feature type="compositionally biased region" description="Basic and acidic residues" evidence="1">
    <location>
        <begin position="78"/>
        <end position="88"/>
    </location>
</feature>
<comment type="caution">
    <text evidence="3">The sequence shown here is derived from an EMBL/GenBank/DDBJ whole genome shotgun (WGS) entry which is preliminary data.</text>
</comment>
<proteinExistence type="predicted"/>
<keyword evidence="2" id="KW-0732">Signal</keyword>
<sequence>MWPWTCTWPFRLLFTVLALVFASVLVRLWGAAGGRNSLGELPRGPGGREGGGGRAEPAAEPSSTAAESVPQQLPAEPCKPKPQDDAGDHAALPSKAEEDDLDSKRSWW</sequence>
<reference evidence="3 4" key="1">
    <citation type="submission" date="2015-10" db="EMBL/GenBank/DDBJ databases">
        <authorList>
            <person name="Gilbert D.G."/>
        </authorList>
    </citation>
    <scope>NUCLEOTIDE SEQUENCE [LARGE SCALE GENOMIC DNA]</scope>
    <source>
        <strain evidence="3">FVVF132</strain>
    </source>
</reference>
<feature type="region of interest" description="Disordered" evidence="1">
    <location>
        <begin position="34"/>
        <end position="108"/>
    </location>
</feature>
<dbReference type="EMBL" id="LMAW01001069">
    <property type="protein sequence ID" value="KQK84599.1"/>
    <property type="molecule type" value="Genomic_DNA"/>
</dbReference>
<feature type="chain" id="PRO_5006205923" description="Secreted protein" evidence="2">
    <location>
        <begin position="19"/>
        <end position="108"/>
    </location>
</feature>
<dbReference type="AlphaFoldDB" id="A0A0Q3MQ20"/>
<gene>
    <name evidence="3" type="ORF">AAES_48335</name>
</gene>
<accession>A0A0Q3MQ20</accession>
<protein>
    <recommendedName>
        <fullName evidence="5">Secreted protein</fullName>
    </recommendedName>
</protein>
<evidence type="ECO:0000256" key="2">
    <source>
        <dbReference type="SAM" id="SignalP"/>
    </source>
</evidence>
<feature type="compositionally biased region" description="Gly residues" evidence="1">
    <location>
        <begin position="44"/>
        <end position="54"/>
    </location>
</feature>
<evidence type="ECO:0000313" key="3">
    <source>
        <dbReference type="EMBL" id="KQK84599.1"/>
    </source>
</evidence>
<evidence type="ECO:0000256" key="1">
    <source>
        <dbReference type="SAM" id="MobiDB-lite"/>
    </source>
</evidence>
<evidence type="ECO:0000313" key="4">
    <source>
        <dbReference type="Proteomes" id="UP000051836"/>
    </source>
</evidence>
<evidence type="ECO:0008006" key="5">
    <source>
        <dbReference type="Google" id="ProtNLM"/>
    </source>
</evidence>
<name>A0A0Q3MQ20_AMAAE</name>
<keyword evidence="4" id="KW-1185">Reference proteome</keyword>